<evidence type="ECO:0000313" key="3">
    <source>
        <dbReference type="Proteomes" id="UP000290106"/>
    </source>
</evidence>
<dbReference type="OrthoDB" id="9797344at2"/>
<dbReference type="Proteomes" id="UP000290106">
    <property type="component" value="Unassembled WGS sequence"/>
</dbReference>
<accession>A0A4Q1RJD4</accession>
<evidence type="ECO:0000313" key="2">
    <source>
        <dbReference type="EMBL" id="RXS75846.1"/>
    </source>
</evidence>
<name>A0A4Q1RJD4_9FIRM</name>
<dbReference type="InterPro" id="IPR003607">
    <property type="entry name" value="HD/PDEase_dom"/>
</dbReference>
<dbReference type="InterPro" id="IPR006674">
    <property type="entry name" value="HD_domain"/>
</dbReference>
<dbReference type="CDD" id="cd00077">
    <property type="entry name" value="HDc"/>
    <property type="match status" value="1"/>
</dbReference>
<protein>
    <submittedName>
        <fullName evidence="2">HD domain-containing protein</fullName>
    </submittedName>
</protein>
<evidence type="ECO:0000259" key="1">
    <source>
        <dbReference type="SMART" id="SM00471"/>
    </source>
</evidence>
<dbReference type="SUPFAM" id="SSF109604">
    <property type="entry name" value="HD-domain/PDEase-like"/>
    <property type="match status" value="1"/>
</dbReference>
<reference evidence="2 3" key="1">
    <citation type="submission" date="2019-01" db="EMBL/GenBank/DDBJ databases">
        <title>Blautia sp. nov. KGMB01111 isolated human feces.</title>
        <authorList>
            <person name="Park J.-E."/>
            <person name="Kim J.-S."/>
            <person name="Park S.-H."/>
        </authorList>
    </citation>
    <scope>NUCLEOTIDE SEQUENCE [LARGE SCALE GENOMIC DNA]</scope>
    <source>
        <strain evidence="2 3">KGMB01111</strain>
    </source>
</reference>
<keyword evidence="3" id="KW-1185">Reference proteome</keyword>
<dbReference type="RefSeq" id="WP_129258294.1">
    <property type="nucleotide sequence ID" value="NZ_SDKC01000001.1"/>
</dbReference>
<feature type="domain" description="HD/PDEase" evidence="1">
    <location>
        <begin position="30"/>
        <end position="163"/>
    </location>
</feature>
<dbReference type="Gene3D" id="1.10.3210.10">
    <property type="entry name" value="Hypothetical protein af1432"/>
    <property type="match status" value="1"/>
</dbReference>
<dbReference type="NCBIfam" id="TIGR00277">
    <property type="entry name" value="HDIG"/>
    <property type="match status" value="1"/>
</dbReference>
<gene>
    <name evidence="2" type="ORF">ETP43_11935</name>
</gene>
<comment type="caution">
    <text evidence="2">The sequence shown here is derived from an EMBL/GenBank/DDBJ whole genome shotgun (WGS) entry which is preliminary data.</text>
</comment>
<sequence>MEKQELHIDFEAAKAAFETYLDEYDRTDDKIHLKIVHTYCVVECAEKIATRMHLGQEDVQLAKIIGLLHDIGRFEQIRRFHSFEPGTMDHAVYGAELLFGPEKMIRRFVKEDTFDKLIETAIAKHSDFRLEGISDAHTLLHARLIRDADKLDNCRVKLEETMETLLDMDEATVGASPISEKVWASCLAGESVLSANRVSGMDYWVSYLALYFDINFPETWQIIRENHYIDRIAARVPYSREDTKEKVAHLVAALHQRMKG</sequence>
<dbReference type="SMART" id="SM00471">
    <property type="entry name" value="HDc"/>
    <property type="match status" value="1"/>
</dbReference>
<organism evidence="2 3">
    <name type="scientific">Blautia faecicola</name>
    <dbReference type="NCBI Taxonomy" id="2509240"/>
    <lineage>
        <taxon>Bacteria</taxon>
        <taxon>Bacillati</taxon>
        <taxon>Bacillota</taxon>
        <taxon>Clostridia</taxon>
        <taxon>Lachnospirales</taxon>
        <taxon>Lachnospiraceae</taxon>
        <taxon>Blautia</taxon>
    </lineage>
</organism>
<dbReference type="InterPro" id="IPR006675">
    <property type="entry name" value="HDIG_dom"/>
</dbReference>
<dbReference type="AlphaFoldDB" id="A0A4Q1RJD4"/>
<dbReference type="EMBL" id="SDKC01000001">
    <property type="protein sequence ID" value="RXS75846.1"/>
    <property type="molecule type" value="Genomic_DNA"/>
</dbReference>
<dbReference type="Pfam" id="PF01966">
    <property type="entry name" value="HD"/>
    <property type="match status" value="1"/>
</dbReference>
<proteinExistence type="predicted"/>